<evidence type="ECO:0000256" key="5">
    <source>
        <dbReference type="SAM" id="MobiDB-lite"/>
    </source>
</evidence>
<dbReference type="OrthoDB" id="19714at2759"/>
<evidence type="ECO:0000256" key="3">
    <source>
        <dbReference type="ARBA" id="ARBA00022490"/>
    </source>
</evidence>
<feature type="region of interest" description="Disordered" evidence="5">
    <location>
        <begin position="263"/>
        <end position="320"/>
    </location>
</feature>
<dbReference type="AlphaFoldDB" id="A0A8K0TNC0"/>
<evidence type="ECO:0000313" key="6">
    <source>
        <dbReference type="EMBL" id="KAH7368756.1"/>
    </source>
</evidence>
<dbReference type="PANTHER" id="PTHR21399:SF0">
    <property type="entry name" value="METHYLOSOME SUBUNIT PICLN"/>
    <property type="match status" value="1"/>
</dbReference>
<dbReference type="GO" id="GO:0005681">
    <property type="term" value="C:spliceosomal complex"/>
    <property type="evidence" value="ECO:0007669"/>
    <property type="project" value="TreeGrafter"/>
</dbReference>
<keyword evidence="7" id="KW-1185">Reference proteome</keyword>
<dbReference type="GO" id="GO:0000387">
    <property type="term" value="P:spliceosomal snRNP assembly"/>
    <property type="evidence" value="ECO:0007669"/>
    <property type="project" value="TreeGrafter"/>
</dbReference>
<evidence type="ECO:0000256" key="2">
    <source>
        <dbReference type="ARBA" id="ARBA00004496"/>
    </source>
</evidence>
<proteinExistence type="predicted"/>
<dbReference type="PANTHER" id="PTHR21399">
    <property type="entry name" value="CHLORIDE CONDUCTANCE REGULATORY PROTEIN ICLN"/>
    <property type="match status" value="1"/>
</dbReference>
<keyword evidence="3" id="KW-0963">Cytoplasm</keyword>
<name>A0A8K0TNC0_9PEZI</name>
<organism evidence="6 7">
    <name type="scientific">Plectosphaerella cucumerina</name>
    <dbReference type="NCBI Taxonomy" id="40658"/>
    <lineage>
        <taxon>Eukaryota</taxon>
        <taxon>Fungi</taxon>
        <taxon>Dikarya</taxon>
        <taxon>Ascomycota</taxon>
        <taxon>Pezizomycotina</taxon>
        <taxon>Sordariomycetes</taxon>
        <taxon>Hypocreomycetidae</taxon>
        <taxon>Glomerellales</taxon>
        <taxon>Plectosphaerellaceae</taxon>
        <taxon>Plectosphaerella</taxon>
    </lineage>
</organism>
<comment type="caution">
    <text evidence="6">The sequence shown here is derived from an EMBL/GenBank/DDBJ whole genome shotgun (WGS) entry which is preliminary data.</text>
</comment>
<dbReference type="InterPro" id="IPR039924">
    <property type="entry name" value="ICln/Lot5/Saf5"/>
</dbReference>
<accession>A0A8K0TNC0</accession>
<dbReference type="GO" id="GO:0034715">
    <property type="term" value="C:pICln-Sm protein complex"/>
    <property type="evidence" value="ECO:0007669"/>
    <property type="project" value="TreeGrafter"/>
</dbReference>
<dbReference type="Gene3D" id="2.30.29.30">
    <property type="entry name" value="Pleckstrin-homology domain (PH domain)/Phosphotyrosine-binding domain (PTB)"/>
    <property type="match status" value="1"/>
</dbReference>
<evidence type="ECO:0000256" key="4">
    <source>
        <dbReference type="ARBA" id="ARBA00023242"/>
    </source>
</evidence>
<dbReference type="InterPro" id="IPR011993">
    <property type="entry name" value="PH-like_dom_sf"/>
</dbReference>
<comment type="subcellular location">
    <subcellularLocation>
        <location evidence="2">Cytoplasm</location>
    </subcellularLocation>
    <subcellularLocation>
        <location evidence="1">Nucleus</location>
    </subcellularLocation>
</comment>
<dbReference type="GO" id="GO:0045292">
    <property type="term" value="P:mRNA cis splicing, via spliceosome"/>
    <property type="evidence" value="ECO:0007669"/>
    <property type="project" value="TreeGrafter"/>
</dbReference>
<dbReference type="Pfam" id="PF03517">
    <property type="entry name" value="Voldacs"/>
    <property type="match status" value="1"/>
</dbReference>
<dbReference type="GO" id="GO:0005829">
    <property type="term" value="C:cytosol"/>
    <property type="evidence" value="ECO:0007669"/>
    <property type="project" value="TreeGrafter"/>
</dbReference>
<dbReference type="EMBL" id="JAGPXD010000002">
    <property type="protein sequence ID" value="KAH7368756.1"/>
    <property type="molecule type" value="Genomic_DNA"/>
</dbReference>
<dbReference type="Proteomes" id="UP000813385">
    <property type="component" value="Unassembled WGS sequence"/>
</dbReference>
<feature type="compositionally biased region" description="Basic and acidic residues" evidence="5">
    <location>
        <begin position="307"/>
        <end position="320"/>
    </location>
</feature>
<evidence type="ECO:0000313" key="7">
    <source>
        <dbReference type="Proteomes" id="UP000813385"/>
    </source>
</evidence>
<protein>
    <submittedName>
        <fullName evidence="6">Regulator of volume decrease after cellular swelling-domain-containing protein</fullName>
    </submittedName>
</protein>
<evidence type="ECO:0000256" key="1">
    <source>
        <dbReference type="ARBA" id="ARBA00004123"/>
    </source>
</evidence>
<reference evidence="6" key="1">
    <citation type="journal article" date="2021" name="Nat. Commun.">
        <title>Genetic determinants of endophytism in the Arabidopsis root mycobiome.</title>
        <authorList>
            <person name="Mesny F."/>
            <person name="Miyauchi S."/>
            <person name="Thiergart T."/>
            <person name="Pickel B."/>
            <person name="Atanasova L."/>
            <person name="Karlsson M."/>
            <person name="Huettel B."/>
            <person name="Barry K.W."/>
            <person name="Haridas S."/>
            <person name="Chen C."/>
            <person name="Bauer D."/>
            <person name="Andreopoulos W."/>
            <person name="Pangilinan J."/>
            <person name="LaButti K."/>
            <person name="Riley R."/>
            <person name="Lipzen A."/>
            <person name="Clum A."/>
            <person name="Drula E."/>
            <person name="Henrissat B."/>
            <person name="Kohler A."/>
            <person name="Grigoriev I.V."/>
            <person name="Martin F.M."/>
            <person name="Hacquard S."/>
        </authorList>
    </citation>
    <scope>NUCLEOTIDE SEQUENCE</scope>
    <source>
        <strain evidence="6">MPI-CAGE-AT-0016</strain>
    </source>
</reference>
<gene>
    <name evidence="6" type="ORF">B0T11DRAFT_316840</name>
</gene>
<sequence length="320" mass="34464">MPLTDNPRRNPLQSLSTSIEMLPVTIRSAPELGDFIPIEEYQSATPATFFGGKPVLHAHAQGAKVWVSKDQISQLPIFSGEPVPSAAVAPGPEIETGDLVERTVDIFVNSENFTLFSTEAGTGVSIPYPSISIHAVKQLGSLPDGTRLQAIWMQLELSDSGAQDDDDEPASIDLTIIPGGASTDIQSLFDAISACSDLHPDKDEDDEDEDEYDRIVFEGDLENVDGFTGVMRRREDDGGMPPPFPGSSGWITAENMHEYFDADGNWIGDGAEEEEEGVSGELGEGAGRIRTRDEVNGHGAGDAAEDPENKRPRVDEPSQP</sequence>
<keyword evidence="4" id="KW-0539">Nucleus</keyword>